<dbReference type="InterPro" id="IPR043502">
    <property type="entry name" value="DNA/RNA_pol_sf"/>
</dbReference>
<dbReference type="PANTHER" id="PTHR45861:SF1">
    <property type="entry name" value="DNA POLYMERASE ALPHA CATALYTIC SUBUNIT"/>
    <property type="match status" value="1"/>
</dbReference>
<dbReference type="Pfam" id="PF08996">
    <property type="entry name" value="zf-DNA_Pol"/>
    <property type="match status" value="1"/>
</dbReference>
<dbReference type="GO" id="GO:1902975">
    <property type="term" value="P:mitotic DNA replication initiation"/>
    <property type="evidence" value="ECO:0007669"/>
    <property type="project" value="TreeGrafter"/>
</dbReference>
<dbReference type="Gene3D" id="1.10.132.60">
    <property type="entry name" value="DNA polymerase family B, C-terminal domain"/>
    <property type="match status" value="1"/>
</dbReference>
<evidence type="ECO:0000259" key="16">
    <source>
        <dbReference type="Pfam" id="PF08996"/>
    </source>
</evidence>
<dbReference type="GO" id="GO:0003682">
    <property type="term" value="F:chromatin binding"/>
    <property type="evidence" value="ECO:0007669"/>
    <property type="project" value="TreeGrafter"/>
</dbReference>
<evidence type="ECO:0000256" key="14">
    <source>
        <dbReference type="SAM" id="SignalP"/>
    </source>
</evidence>
<evidence type="ECO:0000256" key="4">
    <source>
        <dbReference type="ARBA" id="ARBA00022679"/>
    </source>
</evidence>
<name>A0A4S9VQX4_AURPU</name>
<dbReference type="GO" id="GO:0008270">
    <property type="term" value="F:zinc ion binding"/>
    <property type="evidence" value="ECO:0007669"/>
    <property type="project" value="UniProtKB-KW"/>
</dbReference>
<sequence>MHIPTFQSLVCLSLLTAPYVSAFPLDENLQPRAATTCNANDVKTVKNSNKQPVPYCKSWLSSKHSTSTVKGLSVAQVSNACKCIQASASSSSVAAAKKTTSSAKKASSTKKVTSSTKKISSSTKKATTSVKKTTFKQALVVTKASSSSSKSSSTKKSSTSSQKTSSKPTSTLVQSTSKKTSSTSLKSSTSTLKTTARSTSVTSEKSTWTPVSTKPSSSSSFKISSSSTSARSTASSSSSTHSTISTSSTITSSATGSSSSAVVSSTLSSAFSSAVAIPTDPTSDVVANQKAPTSVSTRSASDSQTSTSNAVSSETSLPSTNSNTASTGSNIITNGNFNGGSTNGWHGARAYGTKFSVASLAGDSNYEALVKYALAANDNASGQLYQNVSIPANSAWQLNADVYLNYPSGLPAGVSCVVKYSLGSDSIILKQYGAVSTSGAVLSDTASGQLSQAFTGRFQIDTYCNSASSSAASFALGFGNIQLLVSDAGSAATTSAAATSAAARVASTTASSPSTTSSAAGGSATANNMLTNGNFGTGDFSGWALYRLGNPTFAIQGDPNAYVSVIKFPAGGDSNSQAALLQQPASVQTGKTYNLSMGLLLNYPSGLPADGATCSLQVYLVDSNGFGILFAQTNYGNGDAAFQSIAGTGTVNSGFDGNFNIMLRCYGSASAIVTGIEDVVVSERLLLHAKKKYAAVNMIEKDGKWIDKLEVKGLDMRRREYCALSKDTSTELLNFLLSGEDPETVVSQIHDHLREVASQMRANTIPLRKYTIYTQLGKNPKEYPNGNSMPSVQVALKLMAKGKHVKAKDVMSYIICNDSSGSAEKAAKNAFPVDEVLRAENELKPDIDYYLHKQILPPVERLCAPIEGTNVSLLAECLGLDTSKYRVSSASGGNNYNAETEIHPLESQVPDEIRYKDCQPLGLMCLSCRTPFQFRGLGVNATPDAETRTAKVENDGVHCPADGCGAVIPQLALAAQLESQIRAHTAQYYAATLVCDEATCGNRTRQMSVYGHRCLGPRGLAFGCNGKMQLEYSEKQLYNQLMFLGRCFDVEKSAKEAEKKKSEEGERVGVLAEMNRGKFGVLRGVVEGYLDKSGWGWVSMDSLFGFALKALG</sequence>
<feature type="domain" description="DNA-directed DNA polymerase family B multifunctional" evidence="15">
    <location>
        <begin position="683"/>
        <end position="866"/>
    </location>
</feature>
<gene>
    <name evidence="17" type="ORF">D6C90_00183</name>
</gene>
<feature type="region of interest" description="Disordered" evidence="13">
    <location>
        <begin position="281"/>
        <end position="329"/>
    </location>
</feature>
<feature type="region of interest" description="Disordered" evidence="13">
    <location>
        <begin position="99"/>
        <end position="123"/>
    </location>
</feature>
<dbReference type="GO" id="GO:0003887">
    <property type="term" value="F:DNA-directed DNA polymerase activity"/>
    <property type="evidence" value="ECO:0007669"/>
    <property type="project" value="UniProtKB-KW"/>
</dbReference>
<dbReference type="InterPro" id="IPR006134">
    <property type="entry name" value="DNA-dir_DNA_pol_B_multi_dom"/>
</dbReference>
<dbReference type="PANTHER" id="PTHR45861">
    <property type="entry name" value="DNA POLYMERASE ALPHA CATALYTIC SUBUNIT"/>
    <property type="match status" value="1"/>
</dbReference>
<feature type="compositionally biased region" description="Polar residues" evidence="13">
    <location>
        <begin position="281"/>
        <end position="318"/>
    </location>
</feature>
<comment type="subcellular location">
    <subcellularLocation>
        <location evidence="1">Nucleus</location>
    </subcellularLocation>
</comment>
<dbReference type="GO" id="GO:0006272">
    <property type="term" value="P:leading strand elongation"/>
    <property type="evidence" value="ECO:0007669"/>
    <property type="project" value="TreeGrafter"/>
</dbReference>
<feature type="chain" id="PRO_5020393300" description="DNA-directed DNA polymerase" evidence="14">
    <location>
        <begin position="23"/>
        <end position="1112"/>
    </location>
</feature>
<dbReference type="GO" id="GO:0000166">
    <property type="term" value="F:nucleotide binding"/>
    <property type="evidence" value="ECO:0007669"/>
    <property type="project" value="InterPro"/>
</dbReference>
<comment type="caution">
    <text evidence="17">The sequence shown here is derived from an EMBL/GenBank/DDBJ whole genome shotgun (WGS) entry which is preliminary data.</text>
</comment>
<proteinExistence type="inferred from homology"/>
<dbReference type="Gene3D" id="2.60.120.260">
    <property type="entry name" value="Galactose-binding domain-like"/>
    <property type="match status" value="2"/>
</dbReference>
<comment type="similarity">
    <text evidence="2">Belongs to the DNA polymerase type-B family.</text>
</comment>
<dbReference type="InterPro" id="IPR015088">
    <property type="entry name" value="Znf_DNA-dir_DNA_pol_B_alpha"/>
</dbReference>
<evidence type="ECO:0000313" key="18">
    <source>
        <dbReference type="Proteomes" id="UP000310121"/>
    </source>
</evidence>
<dbReference type="FunFam" id="1.10.132.60:FF:000004">
    <property type="entry name" value="DNA polymerase"/>
    <property type="match status" value="1"/>
</dbReference>
<keyword evidence="8" id="KW-0863">Zinc-finger</keyword>
<evidence type="ECO:0000256" key="8">
    <source>
        <dbReference type="ARBA" id="ARBA00022771"/>
    </source>
</evidence>
<evidence type="ECO:0000256" key="11">
    <source>
        <dbReference type="ARBA" id="ARBA00023125"/>
    </source>
</evidence>
<evidence type="ECO:0000256" key="2">
    <source>
        <dbReference type="ARBA" id="ARBA00005755"/>
    </source>
</evidence>
<feature type="region of interest" description="Disordered" evidence="13">
    <location>
        <begin position="146"/>
        <end position="257"/>
    </location>
</feature>
<dbReference type="SUPFAM" id="SSF56672">
    <property type="entry name" value="DNA/RNA polymerases"/>
    <property type="match status" value="1"/>
</dbReference>
<keyword evidence="6" id="KW-0235">DNA replication</keyword>
<accession>A0A4S9VQX4</accession>
<keyword evidence="7" id="KW-0479">Metal-binding</keyword>
<dbReference type="InterPro" id="IPR042087">
    <property type="entry name" value="DNA_pol_B_thumb"/>
</dbReference>
<keyword evidence="12" id="KW-0539">Nucleus</keyword>
<dbReference type="AlphaFoldDB" id="A0A4S9VQX4"/>
<evidence type="ECO:0000256" key="12">
    <source>
        <dbReference type="ARBA" id="ARBA00023242"/>
    </source>
</evidence>
<evidence type="ECO:0000256" key="1">
    <source>
        <dbReference type="ARBA" id="ARBA00004123"/>
    </source>
</evidence>
<dbReference type="GO" id="GO:0005658">
    <property type="term" value="C:alpha DNA polymerase:primase complex"/>
    <property type="evidence" value="ECO:0007669"/>
    <property type="project" value="TreeGrafter"/>
</dbReference>
<dbReference type="EMBL" id="QZBN01000004">
    <property type="protein sequence ID" value="THZ54166.1"/>
    <property type="molecule type" value="Genomic_DNA"/>
</dbReference>
<evidence type="ECO:0000313" key="17">
    <source>
        <dbReference type="EMBL" id="THZ54166.1"/>
    </source>
</evidence>
<keyword evidence="10" id="KW-0239">DNA-directed DNA polymerase</keyword>
<dbReference type="Pfam" id="PF00136">
    <property type="entry name" value="DNA_pol_B"/>
    <property type="match status" value="1"/>
</dbReference>
<evidence type="ECO:0000256" key="3">
    <source>
        <dbReference type="ARBA" id="ARBA00012417"/>
    </source>
</evidence>
<dbReference type="GO" id="GO:0006273">
    <property type="term" value="P:lagging strand elongation"/>
    <property type="evidence" value="ECO:0007669"/>
    <property type="project" value="TreeGrafter"/>
</dbReference>
<evidence type="ECO:0000256" key="10">
    <source>
        <dbReference type="ARBA" id="ARBA00022932"/>
    </source>
</evidence>
<evidence type="ECO:0000256" key="6">
    <source>
        <dbReference type="ARBA" id="ARBA00022705"/>
    </source>
</evidence>
<dbReference type="GO" id="GO:0003697">
    <property type="term" value="F:single-stranded DNA binding"/>
    <property type="evidence" value="ECO:0007669"/>
    <property type="project" value="TreeGrafter"/>
</dbReference>
<reference evidence="17 18" key="1">
    <citation type="submission" date="2018-10" db="EMBL/GenBank/DDBJ databases">
        <title>Fifty Aureobasidium pullulans genomes reveal a recombining polyextremotolerant generalist.</title>
        <authorList>
            <person name="Gostincar C."/>
            <person name="Turk M."/>
            <person name="Zajc J."/>
            <person name="Gunde-Cimerman N."/>
        </authorList>
    </citation>
    <scope>NUCLEOTIDE SEQUENCE [LARGE SCALE GENOMIC DNA]</scope>
    <source>
        <strain evidence="17 18">EXF-3844</strain>
    </source>
</reference>
<dbReference type="EC" id="2.7.7.7" evidence="3"/>
<keyword evidence="9" id="KW-0862">Zinc</keyword>
<evidence type="ECO:0000256" key="9">
    <source>
        <dbReference type="ARBA" id="ARBA00022833"/>
    </source>
</evidence>
<evidence type="ECO:0000256" key="5">
    <source>
        <dbReference type="ARBA" id="ARBA00022695"/>
    </source>
</evidence>
<keyword evidence="14" id="KW-0732">Signal</keyword>
<dbReference type="InterPro" id="IPR038256">
    <property type="entry name" value="Pol_alpha_znc_sf"/>
</dbReference>
<keyword evidence="11" id="KW-0238">DNA-binding</keyword>
<feature type="domain" description="Zinc finger DNA-directed DNA polymerase family B alpha" evidence="16">
    <location>
        <begin position="907"/>
        <end position="1104"/>
    </location>
</feature>
<keyword evidence="4" id="KW-0808">Transferase</keyword>
<dbReference type="Gene3D" id="1.10.3200.20">
    <property type="entry name" value="DNA Polymerase alpha, zinc finger"/>
    <property type="match status" value="1"/>
</dbReference>
<dbReference type="GO" id="GO:0003688">
    <property type="term" value="F:DNA replication origin binding"/>
    <property type="evidence" value="ECO:0007669"/>
    <property type="project" value="TreeGrafter"/>
</dbReference>
<organism evidence="17 18">
    <name type="scientific">Aureobasidium pullulans</name>
    <name type="common">Black yeast</name>
    <name type="synonym">Pullularia pullulans</name>
    <dbReference type="NCBI Taxonomy" id="5580"/>
    <lineage>
        <taxon>Eukaryota</taxon>
        <taxon>Fungi</taxon>
        <taxon>Dikarya</taxon>
        <taxon>Ascomycota</taxon>
        <taxon>Pezizomycotina</taxon>
        <taxon>Dothideomycetes</taxon>
        <taxon>Dothideomycetidae</taxon>
        <taxon>Dothideales</taxon>
        <taxon>Saccotheciaceae</taxon>
        <taxon>Aureobasidium</taxon>
    </lineage>
</organism>
<feature type="signal peptide" evidence="14">
    <location>
        <begin position="1"/>
        <end position="22"/>
    </location>
</feature>
<evidence type="ECO:0000256" key="13">
    <source>
        <dbReference type="SAM" id="MobiDB-lite"/>
    </source>
</evidence>
<dbReference type="Proteomes" id="UP000310121">
    <property type="component" value="Unassembled WGS sequence"/>
</dbReference>
<evidence type="ECO:0000259" key="15">
    <source>
        <dbReference type="Pfam" id="PF00136"/>
    </source>
</evidence>
<protein>
    <recommendedName>
        <fullName evidence="3">DNA-directed DNA polymerase</fullName>
        <ecNumber evidence="3">2.7.7.7</ecNumber>
    </recommendedName>
</protein>
<evidence type="ECO:0000256" key="7">
    <source>
        <dbReference type="ARBA" id="ARBA00022723"/>
    </source>
</evidence>
<keyword evidence="5" id="KW-0548">Nucleotidyltransferase</keyword>
<feature type="compositionally biased region" description="Low complexity" evidence="13">
    <location>
        <begin position="319"/>
        <end position="329"/>
    </location>
</feature>